<evidence type="ECO:0000313" key="7">
    <source>
        <dbReference type="Proteomes" id="UP001324533"/>
    </source>
</evidence>
<dbReference type="EMBL" id="CP139779">
    <property type="protein sequence ID" value="WQB69689.1"/>
    <property type="molecule type" value="Genomic_DNA"/>
</dbReference>
<dbReference type="Pfam" id="PF13439">
    <property type="entry name" value="Glyco_transf_4"/>
    <property type="match status" value="1"/>
</dbReference>
<dbReference type="PANTHER" id="PTHR46401:SF2">
    <property type="entry name" value="GLYCOSYLTRANSFERASE WBBK-RELATED"/>
    <property type="match status" value="1"/>
</dbReference>
<reference evidence="6 7" key="1">
    <citation type="submission" date="2023-06" db="EMBL/GenBank/DDBJ databases">
        <title>Rock-solubilizing bacteria, Microbacterium invictum, promotes re-establishment of vegetation in rocky wasteland by accelerating rock bio-weathering and reshaping soil bacterial community.</title>
        <authorList>
            <person name="Liu C."/>
        </authorList>
    </citation>
    <scope>NUCLEOTIDE SEQUENCE [LARGE SCALE GENOMIC DNA]</scope>
    <source>
        <strain evidence="6 7">X-18</strain>
    </source>
</reference>
<evidence type="ECO:0000259" key="4">
    <source>
        <dbReference type="Pfam" id="PF00534"/>
    </source>
</evidence>
<accession>A0ABZ0V890</accession>
<keyword evidence="7" id="KW-1185">Reference proteome</keyword>
<sequence length="367" mass="39518">MSSQAAFAIPGDLDTVTGGYLYEKRLLLGLREIGVDTAHVELAASFPDPSDEEVDAALATLQQVDPRHPLILDGFVFGAMPTAALARVRAPIVGVVHHPLAHEEGLTPERREYLFTNERDNLRLAAAVLVPSPHTARILIDEYGAHPSMITVARPGTDPVPGARRDTEPPLILSVGIQHPRKGHDVLLRALARLTDLDWRAEIVGTPWDEEYAAALPRLRDDLGLAERVHLAGGIGDAALDKLWAQASVFALATRYEGYGLVFDEALAWGLPIVSCRTGAVPETVPADAGMLVPPGDPEAFAAALRSVLADHDQRERMTRAARAAGAALPSWLDTARTAQRVLDSVTRRSPTPRPPFIDTGAAKPEH</sequence>
<evidence type="ECO:0000256" key="3">
    <source>
        <dbReference type="SAM" id="MobiDB-lite"/>
    </source>
</evidence>
<dbReference type="SUPFAM" id="SSF53756">
    <property type="entry name" value="UDP-Glycosyltransferase/glycogen phosphorylase"/>
    <property type="match status" value="1"/>
</dbReference>
<dbReference type="Proteomes" id="UP001324533">
    <property type="component" value="Chromosome"/>
</dbReference>
<gene>
    <name evidence="6" type="ORF">T9R20_13425</name>
</gene>
<organism evidence="6 7">
    <name type="scientific">Microbacterium invictum</name>
    <dbReference type="NCBI Taxonomy" id="515415"/>
    <lineage>
        <taxon>Bacteria</taxon>
        <taxon>Bacillati</taxon>
        <taxon>Actinomycetota</taxon>
        <taxon>Actinomycetes</taxon>
        <taxon>Micrococcales</taxon>
        <taxon>Microbacteriaceae</taxon>
        <taxon>Microbacterium</taxon>
    </lineage>
</organism>
<feature type="region of interest" description="Disordered" evidence="3">
    <location>
        <begin position="343"/>
        <end position="367"/>
    </location>
</feature>
<keyword evidence="2 6" id="KW-0808">Transferase</keyword>
<proteinExistence type="predicted"/>
<evidence type="ECO:0000256" key="1">
    <source>
        <dbReference type="ARBA" id="ARBA00022676"/>
    </source>
</evidence>
<dbReference type="Gene3D" id="3.40.50.2000">
    <property type="entry name" value="Glycogen Phosphorylase B"/>
    <property type="match status" value="2"/>
</dbReference>
<dbReference type="Pfam" id="PF00534">
    <property type="entry name" value="Glycos_transf_1"/>
    <property type="match status" value="1"/>
</dbReference>
<dbReference type="InterPro" id="IPR001296">
    <property type="entry name" value="Glyco_trans_1"/>
</dbReference>
<dbReference type="RefSeq" id="WP_322409811.1">
    <property type="nucleotide sequence ID" value="NZ_CP139779.1"/>
</dbReference>
<keyword evidence="1 6" id="KW-0328">Glycosyltransferase</keyword>
<dbReference type="PANTHER" id="PTHR46401">
    <property type="entry name" value="GLYCOSYLTRANSFERASE WBBK-RELATED"/>
    <property type="match status" value="1"/>
</dbReference>
<dbReference type="InterPro" id="IPR028098">
    <property type="entry name" value="Glyco_trans_4-like_N"/>
</dbReference>
<feature type="domain" description="Glycosyltransferase subfamily 4-like N-terminal" evidence="5">
    <location>
        <begin position="79"/>
        <end position="159"/>
    </location>
</feature>
<evidence type="ECO:0000259" key="5">
    <source>
        <dbReference type="Pfam" id="PF13439"/>
    </source>
</evidence>
<dbReference type="EC" id="2.4.-.-" evidence="6"/>
<dbReference type="GO" id="GO:0016757">
    <property type="term" value="F:glycosyltransferase activity"/>
    <property type="evidence" value="ECO:0007669"/>
    <property type="project" value="UniProtKB-KW"/>
</dbReference>
<evidence type="ECO:0000256" key="2">
    <source>
        <dbReference type="ARBA" id="ARBA00022679"/>
    </source>
</evidence>
<name>A0ABZ0V890_9MICO</name>
<dbReference type="CDD" id="cd03801">
    <property type="entry name" value="GT4_PimA-like"/>
    <property type="match status" value="1"/>
</dbReference>
<evidence type="ECO:0000313" key="6">
    <source>
        <dbReference type="EMBL" id="WQB69689.1"/>
    </source>
</evidence>
<feature type="domain" description="Glycosyl transferase family 1" evidence="4">
    <location>
        <begin position="165"/>
        <end position="323"/>
    </location>
</feature>
<protein>
    <submittedName>
        <fullName evidence="6">Glycosyltransferase family 4 protein</fullName>
        <ecNumber evidence="6">2.4.-.-</ecNumber>
    </submittedName>
</protein>